<evidence type="ECO:0000259" key="1">
    <source>
        <dbReference type="SMART" id="SM00897"/>
    </source>
</evidence>
<protein>
    <submittedName>
        <fullName evidence="3">FIST signal transduction protein</fullName>
    </submittedName>
</protein>
<sequence>MTKSAIVFTQQNEGSAAGKELGEKIIEKLIDKTPNVVIVFASSVYDYTALLHSIKETCTPGILVGSSSAGEFTSDDFGTDSACAIALYSTELQFRAGIGETITTSRDKVANELLNVLSPVQEYQYQYYSAMLFADALSGFTDELIELLTEKTMGKYQFFGGGAGDNANFQKTHVFYDTVAYTDAAVILEILSNKPIGVGAAHGWKPVGSKMRVTATEGMKLVSLNGRSAVELFKDHTDITGQNFNADEPISFFLHNIIGIVVAGEYKLRVPLAVLPDGSIAMASDIPTGAYVSFMETDNDCSKQAAIQAATGAIKQLGDHKPNVALFFDCVATRLRMGKEFDFELEKVTETLQGASYAGCNTYGQVARVNGQFSGFQNCTAVVCVIPD</sequence>
<name>A0ABW5XMP9_9SPHI</name>
<accession>A0ABW5XMP9</accession>
<dbReference type="Pfam" id="PF08495">
    <property type="entry name" value="FIST"/>
    <property type="match status" value="1"/>
</dbReference>
<dbReference type="InterPro" id="IPR019494">
    <property type="entry name" value="FIST_C"/>
</dbReference>
<proteinExistence type="predicted"/>
<feature type="domain" description="FIST C-domain" evidence="2">
    <location>
        <begin position="229"/>
        <end position="369"/>
    </location>
</feature>
<evidence type="ECO:0000313" key="3">
    <source>
        <dbReference type="EMBL" id="MFD2863595.1"/>
    </source>
</evidence>
<dbReference type="EMBL" id="JBHUON010000002">
    <property type="protein sequence ID" value="MFD2863595.1"/>
    <property type="molecule type" value="Genomic_DNA"/>
</dbReference>
<gene>
    <name evidence="3" type="ORF">ACFSYC_02745</name>
</gene>
<dbReference type="PANTHER" id="PTHR40252">
    <property type="entry name" value="BLR0328 PROTEIN"/>
    <property type="match status" value="1"/>
</dbReference>
<dbReference type="RefSeq" id="WP_377123272.1">
    <property type="nucleotide sequence ID" value="NZ_JBHUON010000002.1"/>
</dbReference>
<reference evidence="4" key="1">
    <citation type="journal article" date="2019" name="Int. J. Syst. Evol. Microbiol.">
        <title>The Global Catalogue of Microorganisms (GCM) 10K type strain sequencing project: providing services to taxonomists for standard genome sequencing and annotation.</title>
        <authorList>
            <consortium name="The Broad Institute Genomics Platform"/>
            <consortium name="The Broad Institute Genome Sequencing Center for Infectious Disease"/>
            <person name="Wu L."/>
            <person name="Ma J."/>
        </authorList>
    </citation>
    <scope>NUCLEOTIDE SEQUENCE [LARGE SCALE GENOMIC DNA]</scope>
    <source>
        <strain evidence="4">KCTC 52232</strain>
    </source>
</reference>
<dbReference type="PANTHER" id="PTHR40252:SF2">
    <property type="entry name" value="BLR0328 PROTEIN"/>
    <property type="match status" value="1"/>
</dbReference>
<organism evidence="3 4">
    <name type="scientific">Mucilaginibacter antarcticus</name>
    <dbReference type="NCBI Taxonomy" id="1855725"/>
    <lineage>
        <taxon>Bacteria</taxon>
        <taxon>Pseudomonadati</taxon>
        <taxon>Bacteroidota</taxon>
        <taxon>Sphingobacteriia</taxon>
        <taxon>Sphingobacteriales</taxon>
        <taxon>Sphingobacteriaceae</taxon>
        <taxon>Mucilaginibacter</taxon>
    </lineage>
</organism>
<evidence type="ECO:0000259" key="2">
    <source>
        <dbReference type="SMART" id="SM01204"/>
    </source>
</evidence>
<comment type="caution">
    <text evidence="3">The sequence shown here is derived from an EMBL/GenBank/DDBJ whole genome shotgun (WGS) entry which is preliminary data.</text>
</comment>
<dbReference type="SMART" id="SM00897">
    <property type="entry name" value="FIST"/>
    <property type="match status" value="1"/>
</dbReference>
<keyword evidence="4" id="KW-1185">Reference proteome</keyword>
<dbReference type="Pfam" id="PF10442">
    <property type="entry name" value="FIST_C"/>
    <property type="match status" value="1"/>
</dbReference>
<dbReference type="SMART" id="SM01204">
    <property type="entry name" value="FIST_C"/>
    <property type="match status" value="1"/>
</dbReference>
<evidence type="ECO:0000313" key="4">
    <source>
        <dbReference type="Proteomes" id="UP001597601"/>
    </source>
</evidence>
<feature type="domain" description="FIST" evidence="1">
    <location>
        <begin position="33"/>
        <end position="228"/>
    </location>
</feature>
<dbReference type="InterPro" id="IPR013702">
    <property type="entry name" value="FIST_domain_N"/>
</dbReference>
<dbReference type="Proteomes" id="UP001597601">
    <property type="component" value="Unassembled WGS sequence"/>
</dbReference>